<dbReference type="InterPro" id="IPR008927">
    <property type="entry name" value="6-PGluconate_DH-like_C_sf"/>
</dbReference>
<dbReference type="InterPro" id="IPR051402">
    <property type="entry name" value="KPR-Related"/>
</dbReference>
<dbReference type="Gene3D" id="1.10.1040.10">
    <property type="entry name" value="N-(1-d-carboxylethyl)-l-norvaline Dehydrogenase, domain 2"/>
    <property type="match status" value="1"/>
</dbReference>
<dbReference type="Pfam" id="PF02558">
    <property type="entry name" value="ApbA"/>
    <property type="match status" value="1"/>
</dbReference>
<reference evidence="13" key="1">
    <citation type="submission" date="2020-12" db="EMBL/GenBank/DDBJ databases">
        <title>Genome reconstruction of Halomonas venusta strain DSM 4743.</title>
        <authorList>
            <person name="Aguirre-Garrido J.F."/>
            <person name="Hernandez-Soto L.M."/>
            <person name="Martinez-Abarca F."/>
        </authorList>
    </citation>
    <scope>NUCLEOTIDE SEQUENCE</scope>
    <source>
        <strain evidence="13">4743</strain>
    </source>
</reference>
<comment type="catalytic activity">
    <reaction evidence="9">
        <text>(R)-pantoate + NADP(+) = 2-dehydropantoate + NADPH + H(+)</text>
        <dbReference type="Rhea" id="RHEA:16233"/>
        <dbReference type="ChEBI" id="CHEBI:11561"/>
        <dbReference type="ChEBI" id="CHEBI:15378"/>
        <dbReference type="ChEBI" id="CHEBI:15980"/>
        <dbReference type="ChEBI" id="CHEBI:57783"/>
        <dbReference type="ChEBI" id="CHEBI:58349"/>
        <dbReference type="EC" id="1.1.1.169"/>
    </reaction>
</comment>
<keyword evidence="6" id="KW-0521">NADP</keyword>
<dbReference type="InterPro" id="IPR036291">
    <property type="entry name" value="NAD(P)-bd_dom_sf"/>
</dbReference>
<comment type="pathway">
    <text evidence="1">Cofactor biosynthesis; (R)-pantothenate biosynthesis; (R)-pantoate from 3-methyl-2-oxobutanoate: step 2/2.</text>
</comment>
<protein>
    <recommendedName>
        <fullName evidence="4">2-dehydropantoate 2-reductase</fullName>
        <ecNumber evidence="3">1.1.1.169</ecNumber>
    </recommendedName>
    <alternativeName>
        <fullName evidence="8">Ketopantoate reductase</fullName>
    </alternativeName>
</protein>
<evidence type="ECO:0000256" key="8">
    <source>
        <dbReference type="ARBA" id="ARBA00032024"/>
    </source>
</evidence>
<dbReference type="InterPro" id="IPR003710">
    <property type="entry name" value="ApbA"/>
</dbReference>
<sequence>MIANNPLMDVYQSNSKPSKTLTPLQNKPNQKSIYADLSRGKIVDNPIRQEPSIAILGAGAMGGLIGGTLSEGGADVTLIDVNAEHVVALRQKGLKLKTDKGERLIPVPVLFPWEVSKTYDLIIVFTKTMHTKSAITAIRSAIDSNTVLLSLQNGLDNKLSLMEFVDQKNIIIGITTYPADMKKPGCVESHGEGIVRLAAASSSVAPPILNYIPEFFTNSGIKTIVDPEVEVAIWEKVIFNAALNGLCAVTRSTVGQVGDHADTRAIAFQIIGELCTTAHACGFAIRRERIEKTVNEALEHHSSHKPSMLQDVLARRPTEIEAICGAAVRRAEEHSIAVPVTRTILGLVRHIDWRLEVATSVDMHKTIK</sequence>
<dbReference type="EC" id="1.1.1.169" evidence="3"/>
<evidence type="ECO:0000256" key="9">
    <source>
        <dbReference type="ARBA" id="ARBA00048793"/>
    </source>
</evidence>
<dbReference type="FunFam" id="1.10.1040.10:FF:000017">
    <property type="entry name" value="2-dehydropantoate 2-reductase"/>
    <property type="match status" value="1"/>
</dbReference>
<feature type="compositionally biased region" description="Polar residues" evidence="10">
    <location>
        <begin position="11"/>
        <end position="27"/>
    </location>
</feature>
<dbReference type="InterPro" id="IPR013328">
    <property type="entry name" value="6PGD_dom2"/>
</dbReference>
<feature type="domain" description="Ketopantoate reductase N-terminal" evidence="11">
    <location>
        <begin position="53"/>
        <end position="199"/>
    </location>
</feature>
<feature type="region of interest" description="Disordered" evidence="10">
    <location>
        <begin position="1"/>
        <end position="27"/>
    </location>
</feature>
<dbReference type="Pfam" id="PF08546">
    <property type="entry name" value="ApbA_C"/>
    <property type="match status" value="1"/>
</dbReference>
<dbReference type="GO" id="GO:0015940">
    <property type="term" value="P:pantothenate biosynthetic process"/>
    <property type="evidence" value="ECO:0007669"/>
    <property type="project" value="UniProtKB-KW"/>
</dbReference>
<evidence type="ECO:0000256" key="5">
    <source>
        <dbReference type="ARBA" id="ARBA00022655"/>
    </source>
</evidence>
<dbReference type="InterPro" id="IPR013332">
    <property type="entry name" value="KPR_N"/>
</dbReference>
<organism evidence="13 14">
    <name type="scientific">Vreelandella venusta</name>
    <dbReference type="NCBI Taxonomy" id="44935"/>
    <lineage>
        <taxon>Bacteria</taxon>
        <taxon>Pseudomonadati</taxon>
        <taxon>Pseudomonadota</taxon>
        <taxon>Gammaproteobacteria</taxon>
        <taxon>Oceanospirillales</taxon>
        <taxon>Halomonadaceae</taxon>
        <taxon>Vreelandella</taxon>
    </lineage>
</organism>
<evidence type="ECO:0000256" key="3">
    <source>
        <dbReference type="ARBA" id="ARBA00013014"/>
    </source>
</evidence>
<dbReference type="Proteomes" id="UP000663479">
    <property type="component" value="Chromosome"/>
</dbReference>
<evidence type="ECO:0000259" key="12">
    <source>
        <dbReference type="Pfam" id="PF08546"/>
    </source>
</evidence>
<evidence type="ECO:0000259" key="11">
    <source>
        <dbReference type="Pfam" id="PF02558"/>
    </source>
</evidence>
<dbReference type="GO" id="GO:0005737">
    <property type="term" value="C:cytoplasm"/>
    <property type="evidence" value="ECO:0007669"/>
    <property type="project" value="TreeGrafter"/>
</dbReference>
<dbReference type="SUPFAM" id="SSF48179">
    <property type="entry name" value="6-phosphogluconate dehydrogenase C-terminal domain-like"/>
    <property type="match status" value="1"/>
</dbReference>
<comment type="similarity">
    <text evidence="2">Belongs to the ketopantoate reductase family.</text>
</comment>
<evidence type="ECO:0000256" key="10">
    <source>
        <dbReference type="SAM" id="MobiDB-lite"/>
    </source>
</evidence>
<dbReference type="GO" id="GO:0008677">
    <property type="term" value="F:2-dehydropantoate 2-reductase activity"/>
    <property type="evidence" value="ECO:0007669"/>
    <property type="project" value="UniProtKB-EC"/>
</dbReference>
<evidence type="ECO:0000256" key="1">
    <source>
        <dbReference type="ARBA" id="ARBA00004994"/>
    </source>
</evidence>
<dbReference type="AlphaFoldDB" id="A0AAP9ZCN2"/>
<name>A0AAP9ZCN2_9GAMM</name>
<dbReference type="EMBL" id="CP066539">
    <property type="protein sequence ID" value="QRL03122.1"/>
    <property type="molecule type" value="Genomic_DNA"/>
</dbReference>
<evidence type="ECO:0000313" key="14">
    <source>
        <dbReference type="Proteomes" id="UP000663479"/>
    </source>
</evidence>
<accession>A0AAP9ZCN2</accession>
<dbReference type="RefSeq" id="WP_146942487.1">
    <property type="nucleotide sequence ID" value="NZ_BJUL01000002.1"/>
</dbReference>
<dbReference type="PANTHER" id="PTHR21708:SF26">
    <property type="entry name" value="2-DEHYDROPANTOATE 2-REDUCTASE"/>
    <property type="match status" value="1"/>
</dbReference>
<dbReference type="Gene3D" id="3.40.50.720">
    <property type="entry name" value="NAD(P)-binding Rossmann-like Domain"/>
    <property type="match status" value="1"/>
</dbReference>
<evidence type="ECO:0000256" key="6">
    <source>
        <dbReference type="ARBA" id="ARBA00022857"/>
    </source>
</evidence>
<proteinExistence type="inferred from homology"/>
<dbReference type="PANTHER" id="PTHR21708">
    <property type="entry name" value="PROBABLE 2-DEHYDROPANTOATE 2-REDUCTASE"/>
    <property type="match status" value="1"/>
</dbReference>
<dbReference type="SUPFAM" id="SSF51735">
    <property type="entry name" value="NAD(P)-binding Rossmann-fold domains"/>
    <property type="match status" value="1"/>
</dbReference>
<dbReference type="NCBIfam" id="TIGR00745">
    <property type="entry name" value="apbA_panE"/>
    <property type="match status" value="1"/>
</dbReference>
<evidence type="ECO:0000256" key="7">
    <source>
        <dbReference type="ARBA" id="ARBA00023002"/>
    </source>
</evidence>
<keyword evidence="7" id="KW-0560">Oxidoreductase</keyword>
<gene>
    <name evidence="13" type="ORF">JDS37_17925</name>
</gene>
<evidence type="ECO:0000256" key="4">
    <source>
        <dbReference type="ARBA" id="ARBA00019465"/>
    </source>
</evidence>
<feature type="domain" description="Ketopantoate reductase C-terminal" evidence="12">
    <location>
        <begin position="230"/>
        <end position="351"/>
    </location>
</feature>
<keyword evidence="5" id="KW-0566">Pantothenate biosynthesis</keyword>
<evidence type="ECO:0000256" key="2">
    <source>
        <dbReference type="ARBA" id="ARBA00007870"/>
    </source>
</evidence>
<dbReference type="InterPro" id="IPR013752">
    <property type="entry name" value="KPA_reductase"/>
</dbReference>
<evidence type="ECO:0000313" key="13">
    <source>
        <dbReference type="EMBL" id="QRL03122.1"/>
    </source>
</evidence>